<keyword evidence="4" id="KW-0963">Cytoplasm</keyword>
<comment type="catalytic activity">
    <reaction evidence="4">
        <text>N-acetyl-L-glutamate 5-semialdehyde + phosphate + NADP(+) = N-acetyl-L-glutamyl 5-phosphate + NADPH + H(+)</text>
        <dbReference type="Rhea" id="RHEA:21588"/>
        <dbReference type="ChEBI" id="CHEBI:15378"/>
        <dbReference type="ChEBI" id="CHEBI:29123"/>
        <dbReference type="ChEBI" id="CHEBI:43474"/>
        <dbReference type="ChEBI" id="CHEBI:57783"/>
        <dbReference type="ChEBI" id="CHEBI:57936"/>
        <dbReference type="ChEBI" id="CHEBI:58349"/>
        <dbReference type="EC" id="1.2.1.38"/>
    </reaction>
</comment>
<comment type="pathway">
    <text evidence="4">Amino-acid biosynthesis; L-arginine biosynthesis; N(2)-acetyl-L-ornithine from L-glutamate: step 3/4.</text>
</comment>
<dbReference type="OrthoDB" id="9801289at2"/>
<dbReference type="EMBL" id="RBXR01000001">
    <property type="protein sequence ID" value="RKT74819.1"/>
    <property type="molecule type" value="Genomic_DNA"/>
</dbReference>
<dbReference type="InterPro" id="IPR000706">
    <property type="entry name" value="AGPR_type-1"/>
</dbReference>
<dbReference type="InterPro" id="IPR000534">
    <property type="entry name" value="Semialdehyde_DH_NAD-bd"/>
</dbReference>
<dbReference type="SUPFAM" id="SSF55347">
    <property type="entry name" value="Glyceraldehyde-3-phosphate dehydrogenase-like, C-terminal domain"/>
    <property type="match status" value="1"/>
</dbReference>
<dbReference type="Pfam" id="PF22698">
    <property type="entry name" value="Semialdhyde_dhC_1"/>
    <property type="match status" value="1"/>
</dbReference>
<gene>
    <name evidence="4" type="primary">argC</name>
    <name evidence="7" type="ORF">DFJ66_8193</name>
</gene>
<dbReference type="SUPFAM" id="SSF51735">
    <property type="entry name" value="NAD(P)-binding Rossmann-fold domains"/>
    <property type="match status" value="1"/>
</dbReference>
<dbReference type="GO" id="GO:0051287">
    <property type="term" value="F:NAD binding"/>
    <property type="evidence" value="ECO:0007669"/>
    <property type="project" value="InterPro"/>
</dbReference>
<dbReference type="GO" id="GO:0003942">
    <property type="term" value="F:N-acetyl-gamma-glutamyl-phosphate reductase activity"/>
    <property type="evidence" value="ECO:0007669"/>
    <property type="project" value="UniProtKB-UniRule"/>
</dbReference>
<dbReference type="Gene3D" id="3.30.360.10">
    <property type="entry name" value="Dihydrodipicolinate Reductase, domain 2"/>
    <property type="match status" value="1"/>
</dbReference>
<organism evidence="7 8">
    <name type="scientific">Saccharothrix variisporea</name>
    <dbReference type="NCBI Taxonomy" id="543527"/>
    <lineage>
        <taxon>Bacteria</taxon>
        <taxon>Bacillati</taxon>
        <taxon>Actinomycetota</taxon>
        <taxon>Actinomycetes</taxon>
        <taxon>Pseudonocardiales</taxon>
        <taxon>Pseudonocardiaceae</taxon>
        <taxon>Saccharothrix</taxon>
    </lineage>
</organism>
<keyword evidence="4" id="KW-0055">Arginine biosynthesis</keyword>
<feature type="region of interest" description="Disordered" evidence="5">
    <location>
        <begin position="167"/>
        <end position="187"/>
    </location>
</feature>
<keyword evidence="8" id="KW-1185">Reference proteome</keyword>
<dbReference type="EC" id="1.2.1.38" evidence="4"/>
<evidence type="ECO:0000313" key="8">
    <source>
        <dbReference type="Proteomes" id="UP000272729"/>
    </source>
</evidence>
<protein>
    <recommendedName>
        <fullName evidence="4">N-acetyl-gamma-glutamyl-phosphate reductase</fullName>
        <shortName evidence="4">AGPR</shortName>
        <ecNumber evidence="4">1.2.1.38</ecNumber>
    </recommendedName>
    <alternativeName>
        <fullName evidence="4">N-acetyl-glutamate semialdehyde dehydrogenase</fullName>
        <shortName evidence="4">NAGSA dehydrogenase</shortName>
    </alternativeName>
</protein>
<evidence type="ECO:0000313" key="7">
    <source>
        <dbReference type="EMBL" id="RKT74819.1"/>
    </source>
</evidence>
<evidence type="ECO:0000256" key="4">
    <source>
        <dbReference type="HAMAP-Rule" id="MF_00150"/>
    </source>
</evidence>
<dbReference type="Gene3D" id="3.40.50.720">
    <property type="entry name" value="NAD(P)-binding Rossmann-like Domain"/>
    <property type="match status" value="1"/>
</dbReference>
<reference evidence="7 8" key="1">
    <citation type="submission" date="2018-10" db="EMBL/GenBank/DDBJ databases">
        <title>Sequencing the genomes of 1000 actinobacteria strains.</title>
        <authorList>
            <person name="Klenk H.-P."/>
        </authorList>
    </citation>
    <scope>NUCLEOTIDE SEQUENCE [LARGE SCALE GENOMIC DNA]</scope>
    <source>
        <strain evidence="7 8">DSM 43911</strain>
    </source>
</reference>
<keyword evidence="3 4" id="KW-0560">Oxidoreductase</keyword>
<evidence type="ECO:0000256" key="5">
    <source>
        <dbReference type="SAM" id="MobiDB-lite"/>
    </source>
</evidence>
<dbReference type="NCBIfam" id="TIGR01850">
    <property type="entry name" value="argC"/>
    <property type="match status" value="1"/>
</dbReference>
<dbReference type="PANTHER" id="PTHR32338">
    <property type="entry name" value="N-ACETYL-GAMMA-GLUTAMYL-PHOSPHATE REDUCTASE, CHLOROPLASTIC-RELATED-RELATED"/>
    <property type="match status" value="1"/>
</dbReference>
<dbReference type="UniPathway" id="UPA00068">
    <property type="reaction ID" value="UER00108"/>
</dbReference>
<dbReference type="SMART" id="SM00859">
    <property type="entry name" value="Semialdhyde_dh"/>
    <property type="match status" value="1"/>
</dbReference>
<comment type="function">
    <text evidence="4">Catalyzes the NADPH-dependent reduction of N-acetyl-5-glutamyl phosphate to yield N-acetyl-L-glutamate 5-semialdehyde.</text>
</comment>
<evidence type="ECO:0000259" key="6">
    <source>
        <dbReference type="SMART" id="SM00859"/>
    </source>
</evidence>
<sequence length="333" mass="35515">MRVAVVGATGYTGAELVRLLLDHPHVELAFLSSERSAGKPVDRVLSSVRNHPAAAGLKLRPLAELSDVDMAFGCLPGGELPGRMPLLAERAKHVVNLAGDFRLTDPVAAARHYPGSASWTEPFSYHVPEFGEPGERFLNLPGCMAVTSIYALYPLLAEGLVEPDPVVDAKTGSSGSGRTSTEHPADRFGNFRAHKPHGHRHGPEVAQALRSLTGVDVDLQFSTHSLDVARGILVTAYSRLRSGVSEVDVKRAYVKAYRRTPFVRVRNHGLPALKTVVGSNVAEVAPQVQGDRCVTIAALDNLVKGAAGQAVQTLNQVFGLPEHTGLPFTAVAP</sequence>
<keyword evidence="1 4" id="KW-0028">Amino-acid biosynthesis</keyword>
<keyword evidence="2 4" id="KW-0521">NADP</keyword>
<dbReference type="InterPro" id="IPR036291">
    <property type="entry name" value="NAD(P)-bd_dom_sf"/>
</dbReference>
<dbReference type="GO" id="GO:0005737">
    <property type="term" value="C:cytoplasm"/>
    <property type="evidence" value="ECO:0007669"/>
    <property type="project" value="UniProtKB-SubCell"/>
</dbReference>
<evidence type="ECO:0000256" key="1">
    <source>
        <dbReference type="ARBA" id="ARBA00022605"/>
    </source>
</evidence>
<dbReference type="HAMAP" id="MF_00150">
    <property type="entry name" value="ArgC_type1"/>
    <property type="match status" value="1"/>
</dbReference>
<dbReference type="AlphaFoldDB" id="A0A495XMG0"/>
<dbReference type="Pfam" id="PF01118">
    <property type="entry name" value="Semialdhyde_dh"/>
    <property type="match status" value="1"/>
</dbReference>
<evidence type="ECO:0000256" key="3">
    <source>
        <dbReference type="ARBA" id="ARBA00023002"/>
    </source>
</evidence>
<dbReference type="GO" id="GO:0070401">
    <property type="term" value="F:NADP+ binding"/>
    <property type="evidence" value="ECO:0007669"/>
    <property type="project" value="InterPro"/>
</dbReference>
<dbReference type="Proteomes" id="UP000272729">
    <property type="component" value="Unassembled WGS sequence"/>
</dbReference>
<evidence type="ECO:0000256" key="2">
    <source>
        <dbReference type="ARBA" id="ARBA00022857"/>
    </source>
</evidence>
<dbReference type="GO" id="GO:0006526">
    <property type="term" value="P:L-arginine biosynthetic process"/>
    <property type="evidence" value="ECO:0007669"/>
    <property type="project" value="UniProtKB-UniRule"/>
</dbReference>
<comment type="caution">
    <text evidence="7">The sequence shown here is derived from an EMBL/GenBank/DDBJ whole genome shotgun (WGS) entry which is preliminary data.</text>
</comment>
<name>A0A495XMG0_9PSEU</name>
<feature type="domain" description="Semialdehyde dehydrogenase NAD-binding" evidence="6">
    <location>
        <begin position="2"/>
        <end position="112"/>
    </location>
</feature>
<feature type="active site" evidence="4">
    <location>
        <position position="143"/>
    </location>
</feature>
<proteinExistence type="inferred from homology"/>
<comment type="similarity">
    <text evidence="4">Belongs to the NAGSA dehydrogenase family. Type 1 subfamily.</text>
</comment>
<dbReference type="InterPro" id="IPR058924">
    <property type="entry name" value="AGPR_dimerisation_dom"/>
</dbReference>
<dbReference type="InterPro" id="IPR050085">
    <property type="entry name" value="AGPR"/>
</dbReference>
<comment type="subcellular location">
    <subcellularLocation>
        <location evidence="4">Cytoplasm</location>
    </subcellularLocation>
</comment>
<accession>A0A495XMG0</accession>